<name>A0A6G1KFG3_9PLEO</name>
<evidence type="ECO:0000313" key="2">
    <source>
        <dbReference type="EMBL" id="KAF2711568.1"/>
    </source>
</evidence>
<evidence type="ECO:0000256" key="1">
    <source>
        <dbReference type="SAM" id="Phobius"/>
    </source>
</evidence>
<keyword evidence="1" id="KW-0812">Transmembrane</keyword>
<organism evidence="2 3">
    <name type="scientific">Pleomassaria siparia CBS 279.74</name>
    <dbReference type="NCBI Taxonomy" id="1314801"/>
    <lineage>
        <taxon>Eukaryota</taxon>
        <taxon>Fungi</taxon>
        <taxon>Dikarya</taxon>
        <taxon>Ascomycota</taxon>
        <taxon>Pezizomycotina</taxon>
        <taxon>Dothideomycetes</taxon>
        <taxon>Pleosporomycetidae</taxon>
        <taxon>Pleosporales</taxon>
        <taxon>Pleomassariaceae</taxon>
        <taxon>Pleomassaria</taxon>
    </lineage>
</organism>
<keyword evidence="1" id="KW-0472">Membrane</keyword>
<sequence length="57" mass="6458">MQSHVDQAVWRLIGLAISCSFLLLVPNQRYYDNDHDSLVLANKASLQPCLCRARRAS</sequence>
<proteinExistence type="predicted"/>
<accession>A0A6G1KFG3</accession>
<feature type="transmembrane region" description="Helical" evidence="1">
    <location>
        <begin position="12"/>
        <end position="31"/>
    </location>
</feature>
<keyword evidence="1" id="KW-1133">Transmembrane helix</keyword>
<reference evidence="2" key="1">
    <citation type="journal article" date="2020" name="Stud. Mycol.">
        <title>101 Dothideomycetes genomes: a test case for predicting lifestyles and emergence of pathogens.</title>
        <authorList>
            <person name="Haridas S."/>
            <person name="Albert R."/>
            <person name="Binder M."/>
            <person name="Bloem J."/>
            <person name="Labutti K."/>
            <person name="Salamov A."/>
            <person name="Andreopoulos B."/>
            <person name="Baker S."/>
            <person name="Barry K."/>
            <person name="Bills G."/>
            <person name="Bluhm B."/>
            <person name="Cannon C."/>
            <person name="Castanera R."/>
            <person name="Culley D."/>
            <person name="Daum C."/>
            <person name="Ezra D."/>
            <person name="Gonzalez J."/>
            <person name="Henrissat B."/>
            <person name="Kuo A."/>
            <person name="Liang C."/>
            <person name="Lipzen A."/>
            <person name="Lutzoni F."/>
            <person name="Magnuson J."/>
            <person name="Mondo S."/>
            <person name="Nolan M."/>
            <person name="Ohm R."/>
            <person name="Pangilinan J."/>
            <person name="Park H.-J."/>
            <person name="Ramirez L."/>
            <person name="Alfaro M."/>
            <person name="Sun H."/>
            <person name="Tritt A."/>
            <person name="Yoshinaga Y."/>
            <person name="Zwiers L.-H."/>
            <person name="Turgeon B."/>
            <person name="Goodwin S."/>
            <person name="Spatafora J."/>
            <person name="Crous P."/>
            <person name="Grigoriev I."/>
        </authorList>
    </citation>
    <scope>NUCLEOTIDE SEQUENCE</scope>
    <source>
        <strain evidence="2">CBS 279.74</strain>
    </source>
</reference>
<keyword evidence="3" id="KW-1185">Reference proteome</keyword>
<dbReference type="AlphaFoldDB" id="A0A6G1KFG3"/>
<protein>
    <submittedName>
        <fullName evidence="2">Uncharacterized protein</fullName>
    </submittedName>
</protein>
<gene>
    <name evidence="2" type="ORF">K504DRAFT_465323</name>
</gene>
<dbReference type="EMBL" id="MU005767">
    <property type="protein sequence ID" value="KAF2711568.1"/>
    <property type="molecule type" value="Genomic_DNA"/>
</dbReference>
<dbReference type="Proteomes" id="UP000799428">
    <property type="component" value="Unassembled WGS sequence"/>
</dbReference>
<evidence type="ECO:0000313" key="3">
    <source>
        <dbReference type="Proteomes" id="UP000799428"/>
    </source>
</evidence>